<dbReference type="EMBL" id="NBIV01000002">
    <property type="protein sequence ID" value="PXF49726.1"/>
    <property type="molecule type" value="Genomic_DNA"/>
</dbReference>
<evidence type="ECO:0000313" key="3">
    <source>
        <dbReference type="EMBL" id="PXF49726.1"/>
    </source>
</evidence>
<feature type="region of interest" description="Disordered" evidence="1">
    <location>
        <begin position="30"/>
        <end position="73"/>
    </location>
</feature>
<dbReference type="OrthoDB" id="5249at2759"/>
<evidence type="ECO:0000256" key="1">
    <source>
        <dbReference type="SAM" id="MobiDB-lite"/>
    </source>
</evidence>
<keyword evidence="2" id="KW-1133">Transmembrane helix</keyword>
<keyword evidence="2" id="KW-0472">Membrane</keyword>
<keyword evidence="4" id="KW-1185">Reference proteome</keyword>
<feature type="compositionally biased region" description="Polar residues" evidence="1">
    <location>
        <begin position="33"/>
        <end position="45"/>
    </location>
</feature>
<proteinExistence type="predicted"/>
<feature type="transmembrane region" description="Helical" evidence="2">
    <location>
        <begin position="104"/>
        <end position="125"/>
    </location>
</feature>
<accession>A0A2V3J5L9</accession>
<reference evidence="3 4" key="1">
    <citation type="journal article" date="2018" name="Mol. Biol. Evol.">
        <title>Analysis of the draft genome of the red seaweed Gracilariopsis chorda provides insights into genome size evolution in Rhodophyta.</title>
        <authorList>
            <person name="Lee J."/>
            <person name="Yang E.C."/>
            <person name="Graf L."/>
            <person name="Yang J.H."/>
            <person name="Qiu H."/>
            <person name="Zel Zion U."/>
            <person name="Chan C.X."/>
            <person name="Stephens T.G."/>
            <person name="Weber A.P.M."/>
            <person name="Boo G.H."/>
            <person name="Boo S.M."/>
            <person name="Kim K.M."/>
            <person name="Shin Y."/>
            <person name="Jung M."/>
            <person name="Lee S.J."/>
            <person name="Yim H.S."/>
            <person name="Lee J.H."/>
            <person name="Bhattacharya D."/>
            <person name="Yoon H.S."/>
        </authorList>
    </citation>
    <scope>NUCLEOTIDE SEQUENCE [LARGE SCALE GENOMIC DNA]</scope>
    <source>
        <strain evidence="3 4">SKKU-2015</strain>
        <tissue evidence="3">Whole body</tissue>
    </source>
</reference>
<evidence type="ECO:0000313" key="4">
    <source>
        <dbReference type="Proteomes" id="UP000247409"/>
    </source>
</evidence>
<protein>
    <submittedName>
        <fullName evidence="3">Uncharacterized protein</fullName>
    </submittedName>
</protein>
<sequence>MPYSVSHASAFISGAAFPAGRVASRWTMCEQKAPNQRTPSQTTAAKPTPAARLPQEEQVSAAERTRRQLQESEPLVKFRKQTEYLDRDTSFRYTSGVKKGSVDIWLITGVLTFLVPLVGFAIGVLSGNIDINPR</sequence>
<dbReference type="Proteomes" id="UP000247409">
    <property type="component" value="Unassembled WGS sequence"/>
</dbReference>
<organism evidence="3 4">
    <name type="scientific">Gracilariopsis chorda</name>
    <dbReference type="NCBI Taxonomy" id="448386"/>
    <lineage>
        <taxon>Eukaryota</taxon>
        <taxon>Rhodophyta</taxon>
        <taxon>Florideophyceae</taxon>
        <taxon>Rhodymeniophycidae</taxon>
        <taxon>Gracilariales</taxon>
        <taxon>Gracilariaceae</taxon>
        <taxon>Gracilariopsis</taxon>
    </lineage>
</organism>
<name>A0A2V3J5L9_9FLOR</name>
<evidence type="ECO:0000256" key="2">
    <source>
        <dbReference type="SAM" id="Phobius"/>
    </source>
</evidence>
<comment type="caution">
    <text evidence="3">The sequence shown here is derived from an EMBL/GenBank/DDBJ whole genome shotgun (WGS) entry which is preliminary data.</text>
</comment>
<gene>
    <name evidence="3" type="ORF">BWQ96_00378</name>
</gene>
<feature type="compositionally biased region" description="Basic and acidic residues" evidence="1">
    <location>
        <begin position="63"/>
        <end position="73"/>
    </location>
</feature>
<dbReference type="AlphaFoldDB" id="A0A2V3J5L9"/>
<keyword evidence="2" id="KW-0812">Transmembrane</keyword>